<dbReference type="Gene3D" id="2.60.40.1090">
    <property type="entry name" value="Fimbrial-type adhesion domain"/>
    <property type="match status" value="1"/>
</dbReference>
<dbReference type="GO" id="GO:0043709">
    <property type="term" value="P:cell adhesion involved in single-species biofilm formation"/>
    <property type="evidence" value="ECO:0007669"/>
    <property type="project" value="TreeGrafter"/>
</dbReference>
<evidence type="ECO:0000313" key="3">
    <source>
        <dbReference type="EMBL" id="OMG72838.1"/>
    </source>
</evidence>
<dbReference type="InterPro" id="IPR008966">
    <property type="entry name" value="Adhesion_dom_sf"/>
</dbReference>
<dbReference type="SUPFAM" id="SSF49401">
    <property type="entry name" value="Bacterial adhesins"/>
    <property type="match status" value="1"/>
</dbReference>
<proteinExistence type="predicted"/>
<dbReference type="InterPro" id="IPR050263">
    <property type="entry name" value="Bact_Fimbrial_Adh_Pro"/>
</dbReference>
<dbReference type="Pfam" id="PF00419">
    <property type="entry name" value="Fimbrial"/>
    <property type="match status" value="1"/>
</dbReference>
<evidence type="ECO:0000313" key="4">
    <source>
        <dbReference type="Proteomes" id="UP000187194"/>
    </source>
</evidence>
<comment type="caution">
    <text evidence="3">The sequence shown here is derived from an EMBL/GenBank/DDBJ whole genome shotgun (WGS) entry which is preliminary data.</text>
</comment>
<feature type="domain" description="Fimbrial-type adhesion" evidence="2">
    <location>
        <begin position="1"/>
        <end position="147"/>
    </location>
</feature>
<dbReference type="InterPro" id="IPR036937">
    <property type="entry name" value="Adhesion_dom_fimbrial_sf"/>
</dbReference>
<name>A0A1R1JCC8_9BURK</name>
<evidence type="ECO:0000259" key="2">
    <source>
        <dbReference type="Pfam" id="PF00419"/>
    </source>
</evidence>
<dbReference type="InterPro" id="IPR000259">
    <property type="entry name" value="Adhesion_dom_fimbrial"/>
</dbReference>
<dbReference type="Proteomes" id="UP000187194">
    <property type="component" value="Unassembled WGS sequence"/>
</dbReference>
<dbReference type="GO" id="GO:0009289">
    <property type="term" value="C:pilus"/>
    <property type="evidence" value="ECO:0007669"/>
    <property type="project" value="InterPro"/>
</dbReference>
<protein>
    <recommendedName>
        <fullName evidence="2">Fimbrial-type adhesion domain-containing protein</fullName>
    </recommendedName>
</protein>
<organism evidence="3 4">
    <name type="scientific">Burkholderia ubonensis</name>
    <dbReference type="NCBI Taxonomy" id="101571"/>
    <lineage>
        <taxon>Bacteria</taxon>
        <taxon>Pseudomonadati</taxon>
        <taxon>Pseudomonadota</taxon>
        <taxon>Betaproteobacteria</taxon>
        <taxon>Burkholderiales</taxon>
        <taxon>Burkholderiaceae</taxon>
        <taxon>Burkholderia</taxon>
        <taxon>Burkholderia cepacia complex</taxon>
    </lineage>
</organism>
<gene>
    <name evidence="3" type="ORF">BW685_14230</name>
</gene>
<dbReference type="EMBL" id="MTJZ01000013">
    <property type="protein sequence ID" value="OMG72838.1"/>
    <property type="molecule type" value="Genomic_DNA"/>
</dbReference>
<reference evidence="3 4" key="1">
    <citation type="submission" date="2017-01" db="EMBL/GenBank/DDBJ databases">
        <title>Phylogeographic, genomic and meropenem susceptibility analysis of Burkholderia ubonensis.</title>
        <authorList>
            <person name="Price E.P."/>
            <person name="Sarovich D.S."/>
            <person name="Webb J.R."/>
            <person name="Hall C.M."/>
            <person name="Sahl J.W."/>
            <person name="Kaestli M."/>
            <person name="Mayo M."/>
            <person name="Harrington G."/>
            <person name="Baker A.L."/>
            <person name="Sidak-Loftis L.C."/>
            <person name="Lummis M."/>
            <person name="Schupp J.M."/>
            <person name="Gillece J.D."/>
            <person name="Tuanyok A."/>
            <person name="Warner J."/>
            <person name="Busch J.D."/>
            <person name="Keim P."/>
            <person name="Currie B.J."/>
            <person name="Wagner D.M."/>
        </authorList>
    </citation>
    <scope>NUCLEOTIDE SEQUENCE [LARGE SCALE GENOMIC DNA]</scope>
    <source>
        <strain evidence="3 4">A21</strain>
    </source>
</reference>
<evidence type="ECO:0000256" key="1">
    <source>
        <dbReference type="ARBA" id="ARBA00022729"/>
    </source>
</evidence>
<dbReference type="PANTHER" id="PTHR33420">
    <property type="entry name" value="FIMBRIAL SUBUNIT ELFA-RELATED"/>
    <property type="match status" value="1"/>
</dbReference>
<sequence length="147" mass="15310">MTVTSQTCKVKNSSIDVALPTVMVKEMKDVGSTAGDTKFSIDLHSCTIGTSVSLTLTDITNPGNTSNVLSLNKSSSAKGIGYQILYDSSPVSFGPDSAAAGTKNQWSLGKTTSEDVSIPLTARYLRTSNTVVPGAATGQASFTMSYQ</sequence>
<dbReference type="AlphaFoldDB" id="A0A1R1JCC8"/>
<dbReference type="PANTHER" id="PTHR33420:SF3">
    <property type="entry name" value="FIMBRIAL SUBUNIT ELFA"/>
    <property type="match status" value="1"/>
</dbReference>
<keyword evidence="1" id="KW-0732">Signal</keyword>
<accession>A0A1R1JCC8</accession>